<keyword evidence="2" id="KW-0789">Thiol protease inhibitor</keyword>
<name>A0AAD3SZW7_NEPGR</name>
<evidence type="ECO:0000313" key="5">
    <source>
        <dbReference type="EMBL" id="GMH20260.1"/>
    </source>
</evidence>
<gene>
    <name evidence="5" type="ORF">Nepgr_022101</name>
</gene>
<keyword evidence="1" id="KW-0646">Protease inhibitor</keyword>
<dbReference type="EMBL" id="BSYO01000021">
    <property type="protein sequence ID" value="GMH20260.1"/>
    <property type="molecule type" value="Genomic_DNA"/>
</dbReference>
<dbReference type="PANTHER" id="PTHR47373">
    <property type="entry name" value="CYSTEINE PROTEINASE INHIBITOR 2"/>
    <property type="match status" value="1"/>
</dbReference>
<dbReference type="SMART" id="SM00043">
    <property type="entry name" value="CY"/>
    <property type="match status" value="1"/>
</dbReference>
<keyword evidence="6" id="KW-1185">Reference proteome</keyword>
<feature type="domain" description="Cystatin" evidence="4">
    <location>
        <begin position="29"/>
        <end position="134"/>
    </location>
</feature>
<dbReference type="InterPro" id="IPR018073">
    <property type="entry name" value="Prot_inh_cystat_CS"/>
</dbReference>
<accession>A0AAD3SZW7</accession>
<proteinExistence type="predicted"/>
<organism evidence="5 6">
    <name type="scientific">Nepenthes gracilis</name>
    <name type="common">Slender pitcher plant</name>
    <dbReference type="NCBI Taxonomy" id="150966"/>
    <lineage>
        <taxon>Eukaryota</taxon>
        <taxon>Viridiplantae</taxon>
        <taxon>Streptophyta</taxon>
        <taxon>Embryophyta</taxon>
        <taxon>Tracheophyta</taxon>
        <taxon>Spermatophyta</taxon>
        <taxon>Magnoliopsida</taxon>
        <taxon>eudicotyledons</taxon>
        <taxon>Gunneridae</taxon>
        <taxon>Pentapetalae</taxon>
        <taxon>Caryophyllales</taxon>
        <taxon>Nepenthaceae</taxon>
        <taxon>Nepenthes</taxon>
    </lineage>
</organism>
<feature type="chain" id="PRO_5041982069" description="Cystatin domain-containing protein" evidence="3">
    <location>
        <begin position="21"/>
        <end position="136"/>
    </location>
</feature>
<dbReference type="AlphaFoldDB" id="A0AAD3SZW7"/>
<evidence type="ECO:0000256" key="1">
    <source>
        <dbReference type="ARBA" id="ARBA00022690"/>
    </source>
</evidence>
<evidence type="ECO:0000256" key="3">
    <source>
        <dbReference type="SAM" id="SignalP"/>
    </source>
</evidence>
<comment type="caution">
    <text evidence="5">The sequence shown here is derived from an EMBL/GenBank/DDBJ whole genome shotgun (WGS) entry which is preliminary data.</text>
</comment>
<feature type="signal peptide" evidence="3">
    <location>
        <begin position="1"/>
        <end position="20"/>
    </location>
</feature>
<dbReference type="InterPro" id="IPR000010">
    <property type="entry name" value="Cystatin_dom"/>
</dbReference>
<dbReference type="InterPro" id="IPR046350">
    <property type="entry name" value="Cystatin_sf"/>
</dbReference>
<dbReference type="CDD" id="cd00042">
    <property type="entry name" value="CY"/>
    <property type="match status" value="1"/>
</dbReference>
<dbReference type="PANTHER" id="PTHR47373:SF1">
    <property type="entry name" value="CYSTEINE PROTEINASE INHIBITOR 2"/>
    <property type="match status" value="1"/>
</dbReference>
<dbReference type="GO" id="GO:0004869">
    <property type="term" value="F:cysteine-type endopeptidase inhibitor activity"/>
    <property type="evidence" value="ECO:0007669"/>
    <property type="project" value="UniProtKB-KW"/>
</dbReference>
<dbReference type="Proteomes" id="UP001279734">
    <property type="component" value="Unassembled WGS sequence"/>
</dbReference>
<reference evidence="5" key="1">
    <citation type="submission" date="2023-05" db="EMBL/GenBank/DDBJ databases">
        <title>Nepenthes gracilis genome sequencing.</title>
        <authorList>
            <person name="Fukushima K."/>
        </authorList>
    </citation>
    <scope>NUCLEOTIDE SEQUENCE</scope>
    <source>
        <strain evidence="5">SING2019-196</strain>
    </source>
</reference>
<dbReference type="SUPFAM" id="SSF54403">
    <property type="entry name" value="Cystatin/monellin"/>
    <property type="match status" value="1"/>
</dbReference>
<dbReference type="Pfam" id="PF16845">
    <property type="entry name" value="SQAPI"/>
    <property type="match status" value="1"/>
</dbReference>
<dbReference type="Gene3D" id="3.10.450.10">
    <property type="match status" value="1"/>
</dbReference>
<evidence type="ECO:0000259" key="4">
    <source>
        <dbReference type="SMART" id="SM00043"/>
    </source>
</evidence>
<evidence type="ECO:0000313" key="6">
    <source>
        <dbReference type="Proteomes" id="UP001279734"/>
    </source>
</evidence>
<sequence length="136" mass="15052">MQRAMVLPILLIAVISIVSAATEVSAERGKVGGWTKIRDVKGNEEIQELGRFSVEQFNKSHQEGRRSHLHGHRGGIRGLLEFEEVVAAEKQVVSGIKYYLEVNAKQGGVTKTFDAVVVVKAWLRSRELLSFAPSPK</sequence>
<keyword evidence="3" id="KW-0732">Signal</keyword>
<dbReference type="PROSITE" id="PS00287">
    <property type="entry name" value="CYSTATIN"/>
    <property type="match status" value="1"/>
</dbReference>
<evidence type="ECO:0000256" key="2">
    <source>
        <dbReference type="ARBA" id="ARBA00022704"/>
    </source>
</evidence>
<protein>
    <recommendedName>
        <fullName evidence="4">Cystatin domain-containing protein</fullName>
    </recommendedName>
</protein>